<comment type="similarity">
    <text evidence="2 6">Belongs to the C1D family.</text>
</comment>
<keyword evidence="5 6" id="KW-0539">Nucleus</keyword>
<evidence type="ECO:0000256" key="7">
    <source>
        <dbReference type="SAM" id="MobiDB-lite"/>
    </source>
</evidence>
<organism evidence="8 9">
    <name type="scientific">Lipomyces tetrasporus</name>
    <dbReference type="NCBI Taxonomy" id="54092"/>
    <lineage>
        <taxon>Eukaryota</taxon>
        <taxon>Fungi</taxon>
        <taxon>Dikarya</taxon>
        <taxon>Ascomycota</taxon>
        <taxon>Saccharomycotina</taxon>
        <taxon>Lipomycetes</taxon>
        <taxon>Lipomycetales</taxon>
        <taxon>Lipomycetaceae</taxon>
        <taxon>Lipomyces</taxon>
    </lineage>
</organism>
<dbReference type="GeneID" id="80883641"/>
<comment type="caution">
    <text evidence="8">The sequence shown here is derived from an EMBL/GenBank/DDBJ whole genome shotgun (WGS) entry which is preliminary data.</text>
</comment>
<feature type="compositionally biased region" description="Basic and acidic residues" evidence="7">
    <location>
        <begin position="188"/>
        <end position="198"/>
    </location>
</feature>
<dbReference type="GO" id="GO:0000460">
    <property type="term" value="P:maturation of 5.8S rRNA"/>
    <property type="evidence" value="ECO:0007669"/>
    <property type="project" value="TreeGrafter"/>
</dbReference>
<dbReference type="GO" id="GO:0003677">
    <property type="term" value="F:DNA binding"/>
    <property type="evidence" value="ECO:0007669"/>
    <property type="project" value="TreeGrafter"/>
</dbReference>
<dbReference type="Pfam" id="PF04000">
    <property type="entry name" value="Sas10_Utp3"/>
    <property type="match status" value="1"/>
</dbReference>
<dbReference type="GO" id="GO:0000178">
    <property type="term" value="C:exosome (RNase complex)"/>
    <property type="evidence" value="ECO:0007669"/>
    <property type="project" value="TreeGrafter"/>
</dbReference>
<keyword evidence="3 6" id="KW-0698">rRNA processing</keyword>
<dbReference type="Proteomes" id="UP001217417">
    <property type="component" value="Unassembled WGS sequence"/>
</dbReference>
<evidence type="ECO:0000256" key="1">
    <source>
        <dbReference type="ARBA" id="ARBA00004123"/>
    </source>
</evidence>
<dbReference type="EMBL" id="JARPMG010000010">
    <property type="protein sequence ID" value="KAJ8097867.1"/>
    <property type="molecule type" value="Genomic_DNA"/>
</dbReference>
<comment type="subcellular location">
    <subcellularLocation>
        <location evidence="1 6">Nucleus</location>
    </subcellularLocation>
</comment>
<dbReference type="PANTHER" id="PTHR15341">
    <property type="entry name" value="SUN-COR STEROID HORMONE RECEPTOR CO-REPRESSOR"/>
    <property type="match status" value="1"/>
</dbReference>
<proteinExistence type="inferred from homology"/>
<evidence type="ECO:0000313" key="9">
    <source>
        <dbReference type="Proteomes" id="UP001217417"/>
    </source>
</evidence>
<dbReference type="GO" id="GO:0003723">
    <property type="term" value="F:RNA binding"/>
    <property type="evidence" value="ECO:0007669"/>
    <property type="project" value="UniProtKB-UniRule"/>
</dbReference>
<dbReference type="RefSeq" id="XP_056041317.1">
    <property type="nucleotide sequence ID" value="XM_056188475.1"/>
</dbReference>
<evidence type="ECO:0000256" key="4">
    <source>
        <dbReference type="ARBA" id="ARBA00022884"/>
    </source>
</evidence>
<feature type="region of interest" description="Disordered" evidence="7">
    <location>
        <begin position="119"/>
        <end position="162"/>
    </location>
</feature>
<keyword evidence="4 6" id="KW-0694">RNA-binding</keyword>
<evidence type="ECO:0000256" key="5">
    <source>
        <dbReference type="ARBA" id="ARBA00023242"/>
    </source>
</evidence>
<evidence type="ECO:0000256" key="2">
    <source>
        <dbReference type="ARBA" id="ARBA00009154"/>
    </source>
</evidence>
<evidence type="ECO:0000313" key="8">
    <source>
        <dbReference type="EMBL" id="KAJ8097867.1"/>
    </source>
</evidence>
<name>A0AAD7VPJ1_9ASCO</name>
<dbReference type="GO" id="GO:0005730">
    <property type="term" value="C:nucleolus"/>
    <property type="evidence" value="ECO:0007669"/>
    <property type="project" value="TreeGrafter"/>
</dbReference>
<protein>
    <recommendedName>
        <fullName evidence="6">Exosome complex protein</fullName>
    </recommendedName>
</protein>
<evidence type="ECO:0000256" key="6">
    <source>
        <dbReference type="RuleBase" id="RU368003"/>
    </source>
</evidence>
<dbReference type="InterPro" id="IPR011082">
    <property type="entry name" value="Exosome-assoc_fac/DNA_repair"/>
</dbReference>
<gene>
    <name evidence="8" type="ORF">POJ06DRAFT_260350</name>
</gene>
<dbReference type="InterPro" id="IPR007146">
    <property type="entry name" value="Sas10/Utp3/C1D"/>
</dbReference>
<dbReference type="GO" id="GO:0010468">
    <property type="term" value="P:regulation of gene expression"/>
    <property type="evidence" value="ECO:0007669"/>
    <property type="project" value="TreeGrafter"/>
</dbReference>
<feature type="compositionally biased region" description="Polar residues" evidence="7">
    <location>
        <begin position="137"/>
        <end position="154"/>
    </location>
</feature>
<feature type="region of interest" description="Disordered" evidence="7">
    <location>
        <begin position="174"/>
        <end position="210"/>
    </location>
</feature>
<sequence length="210" mass="23498">MSTVDELLPLIEDLEKEMSELETSLKPITDKGVGDYLNEMAPIDKAKAYMLSLYALNSTIYSTLKMGELDASHHPVMNDIRRVQTYMAKIKNAEELAAGRQLQLDRQAAGRFIKHALSGNEGHAENRARKMAKSSELVESQILTPEGETGSTESDNMKQRASLVDEKVTKFLSEMKNVDADEITTDSSPEKKQKNEAKKKNKNQKGYSED</sequence>
<reference evidence="8" key="1">
    <citation type="submission" date="2023-03" db="EMBL/GenBank/DDBJ databases">
        <title>Near-Complete genome sequence of Lipomyces tetrasporous NRRL Y-64009, an oleaginous yeast capable of growing on lignocellulosic hydrolysates.</title>
        <authorList>
            <consortium name="Lawrence Berkeley National Laboratory"/>
            <person name="Jagtap S.S."/>
            <person name="Liu J.-J."/>
            <person name="Walukiewicz H.E."/>
            <person name="Pangilinan J."/>
            <person name="Lipzen A."/>
            <person name="Ahrendt S."/>
            <person name="Koriabine M."/>
            <person name="Cobaugh K."/>
            <person name="Salamov A."/>
            <person name="Yoshinaga Y."/>
            <person name="Ng V."/>
            <person name="Daum C."/>
            <person name="Grigoriev I.V."/>
            <person name="Slininger P.J."/>
            <person name="Dien B.S."/>
            <person name="Jin Y.-S."/>
            <person name="Rao C.V."/>
        </authorList>
    </citation>
    <scope>NUCLEOTIDE SEQUENCE</scope>
    <source>
        <strain evidence="8">NRRL Y-64009</strain>
    </source>
</reference>
<keyword evidence="9" id="KW-1185">Reference proteome</keyword>
<accession>A0AAD7VPJ1</accession>
<evidence type="ECO:0000256" key="3">
    <source>
        <dbReference type="ARBA" id="ARBA00022552"/>
    </source>
</evidence>
<comment type="function">
    <text evidence="6">Required for exosome-dependent processing of pre-rRNA and small nucleolar RNA (snRNA) precursors. Involved in processing of 35S pre-rRNA at the A0, A1 and A2 sites.</text>
</comment>
<dbReference type="AlphaFoldDB" id="A0AAD7VPJ1"/>
<dbReference type="PANTHER" id="PTHR15341:SF3">
    <property type="entry name" value="NUCLEAR NUCLEIC ACID-BINDING PROTEIN C1D"/>
    <property type="match status" value="1"/>
</dbReference>